<evidence type="ECO:0000313" key="1">
    <source>
        <dbReference type="EMBL" id="KAL3498381.1"/>
    </source>
</evidence>
<name>A0ABD2XSZ9_9GENT</name>
<gene>
    <name evidence="1" type="ORF">ACH5RR_041113</name>
</gene>
<sequence length="114" mass="12880">MHIVTDLIIANLSIPDLPDVNILQHAVVDDHDPSLWRKPAHVAVFESHDMDGPLSAPPRDFIDDLKTFVAFIQKWLGKPGRPRSKQKHFATTRTIQMRLSSKASASFPQDPFDK</sequence>
<dbReference type="EMBL" id="JBJUIK010000017">
    <property type="protein sequence ID" value="KAL3498381.1"/>
    <property type="molecule type" value="Genomic_DNA"/>
</dbReference>
<proteinExistence type="predicted"/>
<comment type="caution">
    <text evidence="1">The sequence shown here is derived from an EMBL/GenBank/DDBJ whole genome shotgun (WGS) entry which is preliminary data.</text>
</comment>
<dbReference type="AlphaFoldDB" id="A0ABD2XSZ9"/>
<evidence type="ECO:0000313" key="2">
    <source>
        <dbReference type="Proteomes" id="UP001630127"/>
    </source>
</evidence>
<keyword evidence="2" id="KW-1185">Reference proteome</keyword>
<accession>A0ABD2XSZ9</accession>
<reference evidence="1 2" key="1">
    <citation type="submission" date="2024-11" db="EMBL/GenBank/DDBJ databases">
        <title>A near-complete genome assembly of Cinchona calisaya.</title>
        <authorList>
            <person name="Lian D.C."/>
            <person name="Zhao X.W."/>
            <person name="Wei L."/>
        </authorList>
    </citation>
    <scope>NUCLEOTIDE SEQUENCE [LARGE SCALE GENOMIC DNA]</scope>
    <source>
        <tissue evidence="1">Nenye</tissue>
    </source>
</reference>
<organism evidence="1 2">
    <name type="scientific">Cinchona calisaya</name>
    <dbReference type="NCBI Taxonomy" id="153742"/>
    <lineage>
        <taxon>Eukaryota</taxon>
        <taxon>Viridiplantae</taxon>
        <taxon>Streptophyta</taxon>
        <taxon>Embryophyta</taxon>
        <taxon>Tracheophyta</taxon>
        <taxon>Spermatophyta</taxon>
        <taxon>Magnoliopsida</taxon>
        <taxon>eudicotyledons</taxon>
        <taxon>Gunneridae</taxon>
        <taxon>Pentapetalae</taxon>
        <taxon>asterids</taxon>
        <taxon>lamiids</taxon>
        <taxon>Gentianales</taxon>
        <taxon>Rubiaceae</taxon>
        <taxon>Cinchonoideae</taxon>
        <taxon>Cinchoneae</taxon>
        <taxon>Cinchona</taxon>
    </lineage>
</organism>
<dbReference type="Proteomes" id="UP001630127">
    <property type="component" value="Unassembled WGS sequence"/>
</dbReference>
<protein>
    <submittedName>
        <fullName evidence="1">Uncharacterized protein</fullName>
    </submittedName>
</protein>